<keyword evidence="2" id="KW-1185">Reference proteome</keyword>
<dbReference type="KEGG" id="mrh:MycrhN_4885"/>
<dbReference type="Proteomes" id="UP000005442">
    <property type="component" value="Chromosome"/>
</dbReference>
<dbReference type="PATRIC" id="fig|710685.3.peg.4892"/>
<reference evidence="1 2" key="1">
    <citation type="submission" date="2011-12" db="EMBL/GenBank/DDBJ databases">
        <title>Complete sequence of Mycobacterium rhodesiae NBB3.</title>
        <authorList>
            <consortium name="US DOE Joint Genome Institute"/>
            <person name="Lucas S."/>
            <person name="Han J."/>
            <person name="Lapidus A."/>
            <person name="Cheng J.-F."/>
            <person name="Goodwin L."/>
            <person name="Pitluck S."/>
            <person name="Peters L."/>
            <person name="Mikhailova N."/>
            <person name="Gu W."/>
            <person name="Detter J.C."/>
            <person name="Han C."/>
            <person name="Tapia R."/>
            <person name="Land M."/>
            <person name="Hauser L."/>
            <person name="Kyrpides N."/>
            <person name="Ivanova N."/>
            <person name="Pagani I."/>
            <person name="Mattes T."/>
            <person name="Holmes A."/>
            <person name="Rutledge P."/>
            <person name="Paulsen I."/>
            <person name="Coleman N."/>
            <person name="Woyke T."/>
        </authorList>
    </citation>
    <scope>NUCLEOTIDE SEQUENCE [LARGE SCALE GENOMIC DNA]</scope>
    <source>
        <strain evidence="1 2">NBB3</strain>
    </source>
</reference>
<dbReference type="EMBL" id="CP003169">
    <property type="protein sequence ID" value="AEV75366.1"/>
    <property type="molecule type" value="Genomic_DNA"/>
</dbReference>
<gene>
    <name evidence="1" type="ordered locus">MycrhN_4885</name>
</gene>
<organism evidence="1 2">
    <name type="scientific">Mycolicibacterium rhodesiae (strain NBB3)</name>
    <name type="common">Mycobacterium rhodesiae</name>
    <dbReference type="NCBI Taxonomy" id="710685"/>
    <lineage>
        <taxon>Bacteria</taxon>
        <taxon>Bacillati</taxon>
        <taxon>Actinomycetota</taxon>
        <taxon>Actinomycetes</taxon>
        <taxon>Mycobacteriales</taxon>
        <taxon>Mycobacteriaceae</taxon>
        <taxon>Mycolicibacterium</taxon>
    </lineage>
</organism>
<dbReference type="AlphaFoldDB" id="G8RTJ2"/>
<protein>
    <submittedName>
        <fullName evidence="1">Uncharacterized protein</fullName>
    </submittedName>
</protein>
<accession>G8RTJ2</accession>
<evidence type="ECO:0000313" key="1">
    <source>
        <dbReference type="EMBL" id="AEV75366.1"/>
    </source>
</evidence>
<proteinExistence type="predicted"/>
<evidence type="ECO:0000313" key="2">
    <source>
        <dbReference type="Proteomes" id="UP000005442"/>
    </source>
</evidence>
<name>G8RTJ2_MYCRN</name>
<dbReference type="HOGENOM" id="CLU_3313080_0_0_11"/>
<sequence>MSAMIDAISQCVEGDEVSPHAIVDDLSANVRELPDGDHQ</sequence>